<proteinExistence type="predicted"/>
<keyword evidence="3" id="KW-1185">Reference proteome</keyword>
<feature type="compositionally biased region" description="Polar residues" evidence="1">
    <location>
        <begin position="70"/>
        <end position="94"/>
    </location>
</feature>
<dbReference type="OrthoDB" id="431844at2759"/>
<dbReference type="Proteomes" id="UP000649617">
    <property type="component" value="Unassembled WGS sequence"/>
</dbReference>
<feature type="compositionally biased region" description="Basic and acidic residues" evidence="1">
    <location>
        <begin position="18"/>
        <end position="30"/>
    </location>
</feature>
<evidence type="ECO:0000256" key="1">
    <source>
        <dbReference type="SAM" id="MobiDB-lite"/>
    </source>
</evidence>
<comment type="caution">
    <text evidence="2">The sequence shown here is derived from an EMBL/GenBank/DDBJ whole genome shotgun (WGS) entry which is preliminary data.</text>
</comment>
<feature type="region of interest" description="Disordered" evidence="1">
    <location>
        <begin position="1"/>
        <end position="126"/>
    </location>
</feature>
<accession>A0A812VXR8</accession>
<evidence type="ECO:0000313" key="2">
    <source>
        <dbReference type="EMBL" id="CAE7657680.1"/>
    </source>
</evidence>
<reference evidence="2" key="1">
    <citation type="submission" date="2021-02" db="EMBL/GenBank/DDBJ databases">
        <authorList>
            <person name="Dougan E. K."/>
            <person name="Rhodes N."/>
            <person name="Thang M."/>
            <person name="Chan C."/>
        </authorList>
    </citation>
    <scope>NUCLEOTIDE SEQUENCE</scope>
</reference>
<gene>
    <name evidence="2" type="ORF">SPIL2461_LOCUS17721</name>
</gene>
<dbReference type="AlphaFoldDB" id="A0A812VXR8"/>
<dbReference type="EMBL" id="CAJNIZ010043338">
    <property type="protein sequence ID" value="CAE7657680.1"/>
    <property type="molecule type" value="Genomic_DNA"/>
</dbReference>
<sequence length="181" mass="19725">MSDWRARRHTLDMVAEPNHAEDKKNRKESPVDMGFEAALAAAAKERAEAEASGSCGKGEEVTKKLKPKVGSSSTKSQQESTAQAGGASKPNSLLASGKGEVVDAFSYDPTKKPDADYSKPDPLSIANSGLDIQRRIYEQDRSEYSADQLRRCDAIARGKRWGRQKVVELGLYKGNIRVILG</sequence>
<feature type="compositionally biased region" description="Basic and acidic residues" evidence="1">
    <location>
        <begin position="109"/>
        <end position="119"/>
    </location>
</feature>
<name>A0A812VXR8_SYMPI</name>
<evidence type="ECO:0000313" key="3">
    <source>
        <dbReference type="Proteomes" id="UP000649617"/>
    </source>
</evidence>
<protein>
    <submittedName>
        <fullName evidence="2">Uncharacterized protein</fullName>
    </submittedName>
</protein>
<organism evidence="2 3">
    <name type="scientific">Symbiodinium pilosum</name>
    <name type="common">Dinoflagellate</name>
    <dbReference type="NCBI Taxonomy" id="2952"/>
    <lineage>
        <taxon>Eukaryota</taxon>
        <taxon>Sar</taxon>
        <taxon>Alveolata</taxon>
        <taxon>Dinophyceae</taxon>
        <taxon>Suessiales</taxon>
        <taxon>Symbiodiniaceae</taxon>
        <taxon>Symbiodinium</taxon>
    </lineage>
</organism>